<evidence type="ECO:0008006" key="3">
    <source>
        <dbReference type="Google" id="ProtNLM"/>
    </source>
</evidence>
<protein>
    <recommendedName>
        <fullName evidence="3">Lipoprotein</fullName>
    </recommendedName>
</protein>
<name>A0A923H9X9_9FLAO</name>
<accession>A0A923H9X9</accession>
<dbReference type="AlphaFoldDB" id="A0A923H9X9"/>
<organism evidence="1 2">
    <name type="scientific">Hyunsoonleella aquatilis</name>
    <dbReference type="NCBI Taxonomy" id="2762758"/>
    <lineage>
        <taxon>Bacteria</taxon>
        <taxon>Pseudomonadati</taxon>
        <taxon>Bacteroidota</taxon>
        <taxon>Flavobacteriia</taxon>
        <taxon>Flavobacteriales</taxon>
        <taxon>Flavobacteriaceae</taxon>
    </lineage>
</organism>
<keyword evidence="2" id="KW-1185">Reference proteome</keyword>
<evidence type="ECO:0000313" key="1">
    <source>
        <dbReference type="EMBL" id="MBC3760051.1"/>
    </source>
</evidence>
<proteinExistence type="predicted"/>
<dbReference type="RefSeq" id="WP_186564022.1">
    <property type="nucleotide sequence ID" value="NZ_JACNMF010000014.1"/>
</dbReference>
<evidence type="ECO:0000313" key="2">
    <source>
        <dbReference type="Proteomes" id="UP000656244"/>
    </source>
</evidence>
<dbReference type="Proteomes" id="UP000656244">
    <property type="component" value="Unassembled WGS sequence"/>
</dbReference>
<gene>
    <name evidence="1" type="ORF">H7U19_16710</name>
</gene>
<reference evidence="1" key="1">
    <citation type="submission" date="2020-08" db="EMBL/GenBank/DDBJ databases">
        <title>Hyunsoonleella sp. strain SJ7 genome sequencing and assembly.</title>
        <authorList>
            <person name="Kim I."/>
        </authorList>
    </citation>
    <scope>NUCLEOTIDE SEQUENCE</scope>
    <source>
        <strain evidence="1">SJ7</strain>
    </source>
</reference>
<dbReference type="EMBL" id="JACNMF010000014">
    <property type="protein sequence ID" value="MBC3760051.1"/>
    <property type="molecule type" value="Genomic_DNA"/>
</dbReference>
<dbReference type="PROSITE" id="PS51257">
    <property type="entry name" value="PROKAR_LIPOPROTEIN"/>
    <property type="match status" value="1"/>
</dbReference>
<comment type="caution">
    <text evidence="1">The sequence shown here is derived from an EMBL/GenBank/DDBJ whole genome shotgun (WGS) entry which is preliminary data.</text>
</comment>
<sequence>MKSKYSVFLILILLIISCTKLEKTIPNDIINNQEKYNQIIKTIEESDFSRFSLNQFISKEYFPSELIDLLKTTKLENKVEYLIFHKKNCEQKSFELASDGYYIVYNPCPEKDFPLPNSYLNEGITEIWGINKNWMMWKDNGRM</sequence>